<dbReference type="EMBL" id="CP002630">
    <property type="protein sequence ID" value="AEB11021.1"/>
    <property type="molecule type" value="Genomic_DNA"/>
</dbReference>
<evidence type="ECO:0000313" key="3">
    <source>
        <dbReference type="Proteomes" id="UP000007030"/>
    </source>
</evidence>
<reference evidence="2 3" key="1">
    <citation type="journal article" date="2012" name="Stand. Genomic Sci.">
        <title>Complete genome sequence of the aerobic, heterotroph Marinithermus hydrothermalis type strain (T1(T)) from a deep-sea hydrothermal vent chimney.</title>
        <authorList>
            <person name="Copeland A."/>
            <person name="Gu W."/>
            <person name="Yasawong M."/>
            <person name="Lapidus A."/>
            <person name="Lucas S."/>
            <person name="Deshpande S."/>
            <person name="Pagani I."/>
            <person name="Tapia R."/>
            <person name="Cheng J.F."/>
            <person name="Goodwin L.A."/>
            <person name="Pitluck S."/>
            <person name="Liolios K."/>
            <person name="Ivanova N."/>
            <person name="Mavromatis K."/>
            <person name="Mikhailova N."/>
            <person name="Pati A."/>
            <person name="Chen A."/>
            <person name="Palaniappan K."/>
            <person name="Land M."/>
            <person name="Pan C."/>
            <person name="Brambilla E.M."/>
            <person name="Rohde M."/>
            <person name="Tindall B.J."/>
            <person name="Sikorski J."/>
            <person name="Goker M."/>
            <person name="Detter J.C."/>
            <person name="Bristow J."/>
            <person name="Eisen J.A."/>
            <person name="Markowitz V."/>
            <person name="Hugenholtz P."/>
            <person name="Kyrpides N.C."/>
            <person name="Klenk H.P."/>
            <person name="Woyke T."/>
        </authorList>
    </citation>
    <scope>NUCLEOTIDE SEQUENCE [LARGE SCALE GENOMIC DNA]</scope>
    <source>
        <strain evidence="3">DSM 14884 / JCM 11576 / T1</strain>
    </source>
</reference>
<keyword evidence="1" id="KW-1133">Transmembrane helix</keyword>
<organism evidence="2 3">
    <name type="scientific">Marinithermus hydrothermalis (strain DSM 14884 / JCM 11576 / T1)</name>
    <dbReference type="NCBI Taxonomy" id="869210"/>
    <lineage>
        <taxon>Bacteria</taxon>
        <taxon>Thermotogati</taxon>
        <taxon>Deinococcota</taxon>
        <taxon>Deinococci</taxon>
        <taxon>Thermales</taxon>
        <taxon>Thermaceae</taxon>
        <taxon>Marinithermus</taxon>
    </lineage>
</organism>
<keyword evidence="1" id="KW-0472">Membrane</keyword>
<dbReference type="AlphaFoldDB" id="F2NNK6"/>
<dbReference type="Proteomes" id="UP000007030">
    <property type="component" value="Chromosome"/>
</dbReference>
<dbReference type="KEGG" id="mhd:Marky_0260"/>
<evidence type="ECO:0000313" key="2">
    <source>
        <dbReference type="EMBL" id="AEB11021.1"/>
    </source>
</evidence>
<dbReference type="HOGENOM" id="CLU_166085_0_0_0"/>
<gene>
    <name evidence="2" type="ordered locus">Marky_0260</name>
</gene>
<dbReference type="STRING" id="869210.Marky_0260"/>
<feature type="transmembrane region" description="Helical" evidence="1">
    <location>
        <begin position="41"/>
        <end position="62"/>
    </location>
</feature>
<protein>
    <submittedName>
        <fullName evidence="2">Uncharacterized protein</fullName>
    </submittedName>
</protein>
<sequence length="120" mass="13379">MARDPGSLKNLVENEVERRLPLVMEGQRAGIVLKLDLWTRLALWLLLLAVIANLALPFFSTVRPSESLVPQRLDLRRGSAIAISTSGDGRVVYLSDGIRVYRSTEYGNSGTWELLVEAEQ</sequence>
<keyword evidence="3" id="KW-1185">Reference proteome</keyword>
<proteinExistence type="predicted"/>
<name>F2NNK6_MARHT</name>
<dbReference type="RefSeq" id="WP_013703076.1">
    <property type="nucleotide sequence ID" value="NC_015387.1"/>
</dbReference>
<keyword evidence="1" id="KW-0812">Transmembrane</keyword>
<evidence type="ECO:0000256" key="1">
    <source>
        <dbReference type="SAM" id="Phobius"/>
    </source>
</evidence>
<accession>F2NNK6</accession>